<dbReference type="FunCoup" id="A0A152A8K3">
    <property type="interactions" value="26"/>
</dbReference>
<dbReference type="Pfam" id="PF01979">
    <property type="entry name" value="Amidohydro_1"/>
    <property type="match status" value="1"/>
</dbReference>
<keyword evidence="6" id="KW-1185">Reference proteome</keyword>
<evidence type="ECO:0000256" key="1">
    <source>
        <dbReference type="ARBA" id="ARBA00022723"/>
    </source>
</evidence>
<name>A0A152A8K3_TIELA</name>
<evidence type="ECO:0000313" key="5">
    <source>
        <dbReference type="EMBL" id="KYR02552.1"/>
    </source>
</evidence>
<keyword evidence="1" id="KW-0479">Metal-binding</keyword>
<dbReference type="InterPro" id="IPR006680">
    <property type="entry name" value="Amidohydro-rel"/>
</dbReference>
<proteinExistence type="predicted"/>
<dbReference type="InterPro" id="IPR032466">
    <property type="entry name" value="Metal_Hydrolase"/>
</dbReference>
<dbReference type="PANTHER" id="PTHR43794:SF11">
    <property type="entry name" value="AMIDOHYDROLASE-RELATED DOMAIN-CONTAINING PROTEIN"/>
    <property type="match status" value="1"/>
</dbReference>
<dbReference type="GO" id="GO:0019239">
    <property type="term" value="F:deaminase activity"/>
    <property type="evidence" value="ECO:0007669"/>
    <property type="project" value="UniProtKB-ARBA"/>
</dbReference>
<evidence type="ECO:0000313" key="6">
    <source>
        <dbReference type="Proteomes" id="UP000076078"/>
    </source>
</evidence>
<dbReference type="InterPro" id="IPR050287">
    <property type="entry name" value="MTA/SAH_deaminase"/>
</dbReference>
<dbReference type="InParanoid" id="A0A152A8K3"/>
<dbReference type="Gene3D" id="3.20.20.140">
    <property type="entry name" value="Metal-dependent hydrolases"/>
    <property type="match status" value="1"/>
</dbReference>
<dbReference type="SUPFAM" id="SSF51338">
    <property type="entry name" value="Composite domain of metallo-dependent hydrolases"/>
    <property type="match status" value="2"/>
</dbReference>
<dbReference type="SUPFAM" id="SSF51556">
    <property type="entry name" value="Metallo-dependent hydrolases"/>
    <property type="match status" value="1"/>
</dbReference>
<comment type="caution">
    <text evidence="5">The sequence shown here is derived from an EMBL/GenBank/DDBJ whole genome shotgun (WGS) entry which is preliminary data.</text>
</comment>
<evidence type="ECO:0000256" key="3">
    <source>
        <dbReference type="ARBA" id="ARBA00022833"/>
    </source>
</evidence>
<dbReference type="GO" id="GO:0016814">
    <property type="term" value="F:hydrolase activity, acting on carbon-nitrogen (but not peptide) bonds, in cyclic amidines"/>
    <property type="evidence" value="ECO:0007669"/>
    <property type="project" value="UniProtKB-ARBA"/>
</dbReference>
<dbReference type="OMA" id="WLVPVEP"/>
<dbReference type="OrthoDB" id="194468at2759"/>
<dbReference type="STRING" id="361077.A0A152A8K3"/>
<dbReference type="AlphaFoldDB" id="A0A152A8K3"/>
<organism evidence="5 6">
    <name type="scientific">Tieghemostelium lacteum</name>
    <name type="common">Slime mold</name>
    <name type="synonym">Dictyostelium lacteum</name>
    <dbReference type="NCBI Taxonomy" id="361077"/>
    <lineage>
        <taxon>Eukaryota</taxon>
        <taxon>Amoebozoa</taxon>
        <taxon>Evosea</taxon>
        <taxon>Eumycetozoa</taxon>
        <taxon>Dictyostelia</taxon>
        <taxon>Dictyosteliales</taxon>
        <taxon>Raperosteliaceae</taxon>
        <taxon>Tieghemostelium</taxon>
    </lineage>
</organism>
<dbReference type="Gene3D" id="2.30.40.10">
    <property type="entry name" value="Urease, subunit C, domain 1"/>
    <property type="match status" value="1"/>
</dbReference>
<evidence type="ECO:0000256" key="2">
    <source>
        <dbReference type="ARBA" id="ARBA00022801"/>
    </source>
</evidence>
<dbReference type="GO" id="GO:0046872">
    <property type="term" value="F:metal ion binding"/>
    <property type="evidence" value="ECO:0007669"/>
    <property type="project" value="UniProtKB-KW"/>
</dbReference>
<dbReference type="InterPro" id="IPR011059">
    <property type="entry name" value="Metal-dep_hydrolase_composite"/>
</dbReference>
<protein>
    <submittedName>
        <fullName evidence="5">Putative amidohydrolase</fullName>
    </submittedName>
</protein>
<dbReference type="NCBIfam" id="NF006549">
    <property type="entry name" value="PRK09045.1"/>
    <property type="match status" value="1"/>
</dbReference>
<keyword evidence="3" id="KW-0862">Zinc</keyword>
<dbReference type="PANTHER" id="PTHR43794">
    <property type="entry name" value="AMINOHYDROLASE SSNA-RELATED"/>
    <property type="match status" value="1"/>
</dbReference>
<accession>A0A152A8K3</accession>
<reference evidence="5 6" key="1">
    <citation type="submission" date="2015-12" db="EMBL/GenBank/DDBJ databases">
        <title>Dictyostelia acquired genes for synthesis and detection of signals that induce cell-type specialization by lateral gene transfer from prokaryotes.</title>
        <authorList>
            <person name="Gloeckner G."/>
            <person name="Schaap P."/>
        </authorList>
    </citation>
    <scope>NUCLEOTIDE SEQUENCE [LARGE SCALE GENOMIC DNA]</scope>
    <source>
        <strain evidence="5 6">TK</strain>
    </source>
</reference>
<dbReference type="Proteomes" id="UP000076078">
    <property type="component" value="Unassembled WGS sequence"/>
</dbReference>
<feature type="domain" description="Amidohydrolase-related" evidence="4">
    <location>
        <begin position="67"/>
        <end position="422"/>
    </location>
</feature>
<sequence>MTEVDLIVIAKWIIPVIPENTVYENHCLVVKDKRIVDITRVTDVDQKYNAKLVYNLKELNPNGAEYIITPGFFNMHSHSAMALFRSYADDVSLHDWLNKFIWPAEGQYVSEEFVRVGTQLACMEMIKTGTTYCNEMYYYPEISAKVIEASGMRATVAAPIIKFPTVYASNENEYIDKGLKLIESFKDNEKIKISLGPHAVYTITDDCYKKVLEISNKYNLPIHTHLHETHKEVEDEIISSGERPIDRLNNLGLLSNKLIAVHMTQLTPNDLDLVEKNKVNVVHCPESNLKLGVAGICPVHKMQQKNINVSLGTDSAASNDDLDLLGEVRTAAYLDKLAYNLKNLDAQEQTSTPTAAYKILQMATLNGAKALGVDKDLGSLEPGKFADFIAVRVSNPPIYDPISYLVYVGTNKVTDVWVAGEQLVKNSKLTRQSEQEIRQQVQVFSEKIQATRPSTKMNIIS</sequence>
<dbReference type="FunFam" id="3.20.20.140:FF:000014">
    <property type="entry name" value="5-methylthioadenosine/S-adenosylhomocysteine deaminase"/>
    <property type="match status" value="1"/>
</dbReference>
<evidence type="ECO:0000259" key="4">
    <source>
        <dbReference type="Pfam" id="PF01979"/>
    </source>
</evidence>
<gene>
    <name evidence="5" type="ORF">DLAC_00687</name>
</gene>
<dbReference type="EMBL" id="LODT01000003">
    <property type="protein sequence ID" value="KYR02552.1"/>
    <property type="molecule type" value="Genomic_DNA"/>
</dbReference>
<dbReference type="CDD" id="cd01298">
    <property type="entry name" value="ATZ_TRZ_like"/>
    <property type="match status" value="1"/>
</dbReference>
<keyword evidence="2 5" id="KW-0378">Hydrolase</keyword>